<accession>A0A6C0J8G9</accession>
<reference evidence="2" key="1">
    <citation type="journal article" date="2020" name="Nature">
        <title>Giant virus diversity and host interactions through global metagenomics.</title>
        <authorList>
            <person name="Schulz F."/>
            <person name="Roux S."/>
            <person name="Paez-Espino D."/>
            <person name="Jungbluth S."/>
            <person name="Walsh D.A."/>
            <person name="Denef V.J."/>
            <person name="McMahon K.D."/>
            <person name="Konstantinidis K.T."/>
            <person name="Eloe-Fadrosh E.A."/>
            <person name="Kyrpides N.C."/>
            <person name="Woyke T."/>
        </authorList>
    </citation>
    <scope>NUCLEOTIDE SEQUENCE</scope>
    <source>
        <strain evidence="2">GVMAG-M-3300025860-25</strain>
    </source>
</reference>
<organism evidence="2">
    <name type="scientific">viral metagenome</name>
    <dbReference type="NCBI Taxonomy" id="1070528"/>
    <lineage>
        <taxon>unclassified sequences</taxon>
        <taxon>metagenomes</taxon>
        <taxon>organismal metagenomes</taxon>
    </lineage>
</organism>
<sequence>MNGRVTFDGTPPKNYELYEGELNKYDFKNSLKGIQDSDILSNAFFSKRNINCIQKQIEKSILDKTNYTIGRQSDLQLQIIMRSIYLQYSKNLNCDYTNQIKDLNKKVTDFSVDRIVIEISQFLEYRKEVSKIPTPISLPTNLSNAGEKSFSLFKPI</sequence>
<name>A0A6C0J8G9_9ZZZZ</name>
<evidence type="ECO:0000259" key="1">
    <source>
        <dbReference type="Pfam" id="PF19065"/>
    </source>
</evidence>
<feature type="domain" description="Minor capsid protein P8 central region" evidence="1">
    <location>
        <begin position="36"/>
        <end position="147"/>
    </location>
</feature>
<dbReference type="EMBL" id="MN740335">
    <property type="protein sequence ID" value="QHU01180.1"/>
    <property type="molecule type" value="Genomic_DNA"/>
</dbReference>
<protein>
    <recommendedName>
        <fullName evidence="1">Minor capsid protein P8 central region domain-containing protein</fullName>
    </recommendedName>
</protein>
<evidence type="ECO:0000313" key="2">
    <source>
        <dbReference type="EMBL" id="QHU01180.1"/>
    </source>
</evidence>
<proteinExistence type="predicted"/>
<dbReference type="InterPro" id="IPR043916">
    <property type="entry name" value="P8_CR"/>
</dbReference>
<dbReference type="Pfam" id="PF19065">
    <property type="entry name" value="P8_CR"/>
    <property type="match status" value="1"/>
</dbReference>
<dbReference type="AlphaFoldDB" id="A0A6C0J8G9"/>